<sequence>MYVMLGVMHQNVGYSVMKTKSNLLVKIKYSTETALDIPISTLIGENGFELSS</sequence>
<reference evidence="3" key="1">
    <citation type="submission" date="2017-02" db="UniProtKB">
        <authorList>
            <consortium name="WormBaseParasite"/>
        </authorList>
    </citation>
    <scope>IDENTIFICATION</scope>
</reference>
<protein>
    <submittedName>
        <fullName evidence="3">Transposase</fullName>
    </submittedName>
</protein>
<organism evidence="3">
    <name type="scientific">Brugia pahangi</name>
    <name type="common">Filarial nematode worm</name>
    <dbReference type="NCBI Taxonomy" id="6280"/>
    <lineage>
        <taxon>Eukaryota</taxon>
        <taxon>Metazoa</taxon>
        <taxon>Ecdysozoa</taxon>
        <taxon>Nematoda</taxon>
        <taxon>Chromadorea</taxon>
        <taxon>Rhabditida</taxon>
        <taxon>Spirurina</taxon>
        <taxon>Spiruromorpha</taxon>
        <taxon>Filarioidea</taxon>
        <taxon>Onchocercidae</taxon>
        <taxon>Brugia</taxon>
    </lineage>
</organism>
<name>A0A0N4TSI4_BRUPA</name>
<evidence type="ECO:0000313" key="3">
    <source>
        <dbReference type="WBParaSite" id="BPAG_0001165901-mRNA-1"/>
    </source>
</evidence>
<dbReference type="WBParaSite" id="BPAG_0001165901-mRNA-1">
    <property type="protein sequence ID" value="BPAG_0001165901-mRNA-1"/>
    <property type="gene ID" value="BPAG_0001165901"/>
</dbReference>
<proteinExistence type="predicted"/>
<reference evidence="1 2" key="2">
    <citation type="submission" date="2018-11" db="EMBL/GenBank/DDBJ databases">
        <authorList>
            <consortium name="Pathogen Informatics"/>
        </authorList>
    </citation>
    <scope>NUCLEOTIDE SEQUENCE [LARGE SCALE GENOMIC DNA]</scope>
</reference>
<dbReference type="EMBL" id="UZAD01013240">
    <property type="protein sequence ID" value="VDN92807.1"/>
    <property type="molecule type" value="Genomic_DNA"/>
</dbReference>
<keyword evidence="2" id="KW-1185">Reference proteome</keyword>
<dbReference type="AlphaFoldDB" id="A0A0N4TSI4"/>
<evidence type="ECO:0000313" key="1">
    <source>
        <dbReference type="EMBL" id="VDN92807.1"/>
    </source>
</evidence>
<evidence type="ECO:0000313" key="2">
    <source>
        <dbReference type="Proteomes" id="UP000278627"/>
    </source>
</evidence>
<dbReference type="Proteomes" id="UP000278627">
    <property type="component" value="Unassembled WGS sequence"/>
</dbReference>
<accession>A0A0N4TSI4</accession>
<gene>
    <name evidence="1" type="ORF">BPAG_LOCUS11621</name>
</gene>